<feature type="region of interest" description="Disordered" evidence="3">
    <location>
        <begin position="721"/>
        <end position="762"/>
    </location>
</feature>
<dbReference type="GO" id="GO:0003676">
    <property type="term" value="F:nucleic acid binding"/>
    <property type="evidence" value="ECO:0007669"/>
    <property type="project" value="InterPro"/>
</dbReference>
<keyword evidence="1" id="KW-0489">Methyltransferase</keyword>
<keyword evidence="7" id="KW-1185">Reference proteome</keyword>
<dbReference type="PROSITE" id="PS00092">
    <property type="entry name" value="N6_MTASE"/>
    <property type="match status" value="1"/>
</dbReference>
<dbReference type="InterPro" id="IPR054170">
    <property type="entry name" value="RlmL_1st"/>
</dbReference>
<dbReference type="InterPro" id="IPR029063">
    <property type="entry name" value="SAM-dependent_MTases_sf"/>
</dbReference>
<dbReference type="PANTHER" id="PTHR47313:SF1">
    <property type="entry name" value="RIBOSOMAL RNA LARGE SUBUNIT METHYLTRANSFERASE K_L"/>
    <property type="match status" value="1"/>
</dbReference>
<protein>
    <submittedName>
        <fullName evidence="6">Uncharacterized protein</fullName>
    </submittedName>
</protein>
<gene>
    <name evidence="6" type="ORF">Vafri_3274</name>
</gene>
<dbReference type="SUPFAM" id="SSF53335">
    <property type="entry name" value="S-adenosyl-L-methionine-dependent methyltransferases"/>
    <property type="match status" value="1"/>
</dbReference>
<accession>A0A8J4ESP1</accession>
<dbReference type="InterPro" id="IPR053943">
    <property type="entry name" value="RlmKL-like_Mtase_CS"/>
</dbReference>
<dbReference type="EMBL" id="BNCO01000003">
    <property type="protein sequence ID" value="GIL46246.1"/>
    <property type="molecule type" value="Genomic_DNA"/>
</dbReference>
<dbReference type="InterPro" id="IPR002052">
    <property type="entry name" value="DNA_methylase_N6_adenine_CS"/>
</dbReference>
<proteinExistence type="predicted"/>
<evidence type="ECO:0000313" key="7">
    <source>
        <dbReference type="Proteomes" id="UP000747399"/>
    </source>
</evidence>
<evidence type="ECO:0000259" key="5">
    <source>
        <dbReference type="Pfam" id="PF22020"/>
    </source>
</evidence>
<feature type="domain" description="Ribosomal RNA large subunit methyltransferase K/L-like methyltransferase" evidence="4">
    <location>
        <begin position="302"/>
        <end position="492"/>
    </location>
</feature>
<feature type="region of interest" description="Disordered" evidence="3">
    <location>
        <begin position="375"/>
        <end position="394"/>
    </location>
</feature>
<dbReference type="GO" id="GO:0032259">
    <property type="term" value="P:methylation"/>
    <property type="evidence" value="ECO:0007669"/>
    <property type="project" value="UniProtKB-KW"/>
</dbReference>
<feature type="compositionally biased region" description="Low complexity" evidence="3">
    <location>
        <begin position="377"/>
        <end position="386"/>
    </location>
</feature>
<dbReference type="PANTHER" id="PTHR47313">
    <property type="entry name" value="RIBOSOMAL RNA LARGE SUBUNIT METHYLTRANSFERASE K/L"/>
    <property type="match status" value="1"/>
</dbReference>
<dbReference type="Gene3D" id="3.30.2130.30">
    <property type="match status" value="1"/>
</dbReference>
<feature type="compositionally biased region" description="Low complexity" evidence="3">
    <location>
        <begin position="721"/>
        <end position="732"/>
    </location>
</feature>
<sequence>MGAAVLHPKVPSRRYLTPDFNKFHLPSAINCVTLRARQLWPHSFRLFTAGTRGSSFVSDTSASAFAQDHCQPDIQRFVTPRVTKSPLSLHPGGGLSLKQQQHSSRSHLRPLHVIRSFSAGSRSADATGVSFFATCHPGLEEVVARELLDLGYLGVECSKAGVAFKGRRVSDGYVANLWLRSAIRVLVLLAEGELGTDPSGGVRGGQALYDMVYDAANWHEVIPPDCTFSVEPRLWSCTDISSTKLVWSRVKDAVCDNIRNHRREKPPPPEKGQVADVPLYVSCYRDHVRIFRDMSGQSLHRRGYRDVMHRAALNEAAAAGVLTLSGWREAVEEAGNGEGLVLADPMCGSGTFLIEAALMARDIAPGFMRSIATDPPATASASVGTSAGRGGAGRRNAALAPEAWPFQRWGDYDPGAWSQAVDEARDRVRPPWRGRLLGVDVHEGAMSLAARQATMAGVDKMLELTLGDCGSVVPTATPHMVICNPPWGVRLDGNGYHYDSASSDDENGGGDDRHGNSSLKNSTRAAAFGGPYEPSLTSLTVRRGWQRAGGGGYGSDGGNGPSETTIMPEQEAFLSTAWRSLDGFLYRQCPGAFATVVSGNPSAFRYLKLKPQSKHRLVLSGVEVQVASYKIRDAASRSQPSVLTDHVQSVNAPDTPERRFSSDAGSFSSSSSHSSSTDSTVDAADGSPSIQKETDPPVAMAMATQSEHAADLNEVVTGAVPGAGGPAVRPRANSLAQSLPHAAAPPGAAEYLDADDGYWLSD</sequence>
<feature type="compositionally biased region" description="Low complexity" evidence="3">
    <location>
        <begin position="662"/>
        <end position="687"/>
    </location>
</feature>
<organism evidence="6 7">
    <name type="scientific">Volvox africanus</name>
    <dbReference type="NCBI Taxonomy" id="51714"/>
    <lineage>
        <taxon>Eukaryota</taxon>
        <taxon>Viridiplantae</taxon>
        <taxon>Chlorophyta</taxon>
        <taxon>core chlorophytes</taxon>
        <taxon>Chlorophyceae</taxon>
        <taxon>CS clade</taxon>
        <taxon>Chlamydomonadales</taxon>
        <taxon>Volvocaceae</taxon>
        <taxon>Volvox</taxon>
    </lineage>
</organism>
<dbReference type="PROSITE" id="PS01261">
    <property type="entry name" value="UPF0020"/>
    <property type="match status" value="1"/>
</dbReference>
<evidence type="ECO:0000259" key="4">
    <source>
        <dbReference type="Pfam" id="PF01170"/>
    </source>
</evidence>
<dbReference type="Pfam" id="PF01170">
    <property type="entry name" value="UPF0020"/>
    <property type="match status" value="1"/>
</dbReference>
<dbReference type="Proteomes" id="UP000747399">
    <property type="component" value="Unassembled WGS sequence"/>
</dbReference>
<reference evidence="6" key="1">
    <citation type="journal article" date="2021" name="Proc. Natl. Acad. Sci. U.S.A.">
        <title>Three genomes in the algal genus Volvox reveal the fate of a haploid sex-determining region after a transition to homothallism.</title>
        <authorList>
            <person name="Yamamoto K."/>
            <person name="Hamaji T."/>
            <person name="Kawai-Toyooka H."/>
            <person name="Matsuzaki R."/>
            <person name="Takahashi F."/>
            <person name="Nishimura Y."/>
            <person name="Kawachi M."/>
            <person name="Noguchi H."/>
            <person name="Minakuchi Y."/>
            <person name="Umen J.G."/>
            <person name="Toyoda A."/>
            <person name="Nozaki H."/>
        </authorList>
    </citation>
    <scope>NUCLEOTIDE SEQUENCE</scope>
    <source>
        <strain evidence="6">NIES-3780</strain>
    </source>
</reference>
<dbReference type="Gene3D" id="3.40.50.150">
    <property type="entry name" value="Vaccinia Virus protein VP39"/>
    <property type="match status" value="1"/>
</dbReference>
<dbReference type="Pfam" id="PF22020">
    <property type="entry name" value="RlmL_1st"/>
    <property type="match status" value="1"/>
</dbReference>
<name>A0A8J4ESP1_9CHLO</name>
<feature type="compositionally biased region" description="Polar residues" evidence="3">
    <location>
        <begin position="636"/>
        <end position="652"/>
    </location>
</feature>
<dbReference type="AlphaFoldDB" id="A0A8J4ESP1"/>
<evidence type="ECO:0000313" key="6">
    <source>
        <dbReference type="EMBL" id="GIL46246.1"/>
    </source>
</evidence>
<feature type="region of interest" description="Disordered" evidence="3">
    <location>
        <begin position="635"/>
        <end position="694"/>
    </location>
</feature>
<evidence type="ECO:0000256" key="3">
    <source>
        <dbReference type="SAM" id="MobiDB-lite"/>
    </source>
</evidence>
<dbReference type="GO" id="GO:0043527">
    <property type="term" value="C:tRNA methyltransferase complex"/>
    <property type="evidence" value="ECO:0007669"/>
    <property type="project" value="UniProtKB-ARBA"/>
</dbReference>
<dbReference type="InterPro" id="IPR000241">
    <property type="entry name" value="RlmKL-like_Mtase"/>
</dbReference>
<dbReference type="GO" id="GO:0008168">
    <property type="term" value="F:methyltransferase activity"/>
    <property type="evidence" value="ECO:0007669"/>
    <property type="project" value="UniProtKB-KW"/>
</dbReference>
<evidence type="ECO:0000256" key="1">
    <source>
        <dbReference type="ARBA" id="ARBA00022603"/>
    </source>
</evidence>
<feature type="region of interest" description="Disordered" evidence="3">
    <location>
        <begin position="498"/>
        <end position="535"/>
    </location>
</feature>
<comment type="caution">
    <text evidence="6">The sequence shown here is derived from an EMBL/GenBank/DDBJ whole genome shotgun (WGS) entry which is preliminary data.</text>
</comment>
<feature type="domain" description="RlmL ferredoxin-like" evidence="5">
    <location>
        <begin position="131"/>
        <end position="186"/>
    </location>
</feature>
<keyword evidence="2" id="KW-0808">Transferase</keyword>
<dbReference type="CDD" id="cd11715">
    <property type="entry name" value="THUMP_AdoMetMT"/>
    <property type="match status" value="1"/>
</dbReference>
<evidence type="ECO:0000256" key="2">
    <source>
        <dbReference type="ARBA" id="ARBA00022679"/>
    </source>
</evidence>